<dbReference type="Pfam" id="PF13692">
    <property type="entry name" value="Glyco_trans_1_4"/>
    <property type="match status" value="1"/>
</dbReference>
<keyword evidence="3" id="KW-0808">Transferase</keyword>
<evidence type="ECO:0000313" key="4">
    <source>
        <dbReference type="Proteomes" id="UP000230790"/>
    </source>
</evidence>
<evidence type="ECO:0000313" key="3">
    <source>
        <dbReference type="EMBL" id="PJF48311.1"/>
    </source>
</evidence>
<dbReference type="SUPFAM" id="SSF53756">
    <property type="entry name" value="UDP-Glycosyltransferase/glycogen phosphorylase"/>
    <property type="match status" value="1"/>
</dbReference>
<proteinExistence type="predicted"/>
<gene>
    <name evidence="3" type="ORF">CUN48_04250</name>
</gene>
<protein>
    <submittedName>
        <fullName evidence="3">Glycosyl transferase</fullName>
    </submittedName>
</protein>
<name>A0A2M8QET4_9CHLR</name>
<dbReference type="CDD" id="cd03814">
    <property type="entry name" value="GT4-like"/>
    <property type="match status" value="1"/>
</dbReference>
<organism evidence="3 4">
    <name type="scientific">Candidatus Thermofonsia Clade 3 bacterium</name>
    <dbReference type="NCBI Taxonomy" id="2364212"/>
    <lineage>
        <taxon>Bacteria</taxon>
        <taxon>Bacillati</taxon>
        <taxon>Chloroflexota</taxon>
        <taxon>Candidatus Thermofontia</taxon>
        <taxon>Candidatus Thermofonsia Clade 3</taxon>
    </lineage>
</organism>
<dbReference type="InterPro" id="IPR050194">
    <property type="entry name" value="Glycosyltransferase_grp1"/>
</dbReference>
<dbReference type="Gene3D" id="3.40.50.2000">
    <property type="entry name" value="Glycogen Phosphorylase B"/>
    <property type="match status" value="2"/>
</dbReference>
<dbReference type="Pfam" id="PF13439">
    <property type="entry name" value="Glyco_transf_4"/>
    <property type="match status" value="1"/>
</dbReference>
<dbReference type="PANTHER" id="PTHR45947:SF3">
    <property type="entry name" value="SULFOQUINOVOSYL TRANSFERASE SQD2"/>
    <property type="match status" value="1"/>
</dbReference>
<comment type="caution">
    <text evidence="3">The sequence shown here is derived from an EMBL/GenBank/DDBJ whole genome shotgun (WGS) entry which is preliminary data.</text>
</comment>
<evidence type="ECO:0000256" key="1">
    <source>
        <dbReference type="SAM" id="MobiDB-lite"/>
    </source>
</evidence>
<evidence type="ECO:0000259" key="2">
    <source>
        <dbReference type="Pfam" id="PF13439"/>
    </source>
</evidence>
<dbReference type="EMBL" id="PGTN01000018">
    <property type="protein sequence ID" value="PJF48311.1"/>
    <property type="molecule type" value="Genomic_DNA"/>
</dbReference>
<dbReference type="AlphaFoldDB" id="A0A2M8QET4"/>
<accession>A0A2M8QET4</accession>
<reference evidence="3 4" key="1">
    <citation type="submission" date="2017-11" db="EMBL/GenBank/DDBJ databases">
        <title>Evolution of Phototrophy in the Chloroflexi Phylum Driven by Horizontal Gene Transfer.</title>
        <authorList>
            <person name="Ward L.M."/>
            <person name="Hemp J."/>
            <person name="Shih P.M."/>
            <person name="Mcglynn S.E."/>
            <person name="Fischer W."/>
        </authorList>
    </citation>
    <scope>NUCLEOTIDE SEQUENCE [LARGE SCALE GENOMIC DNA]</scope>
    <source>
        <strain evidence="3">JP3_7</strain>
    </source>
</reference>
<feature type="domain" description="Glycosyltransferase subfamily 4-like N-terminal" evidence="2">
    <location>
        <begin position="14"/>
        <end position="177"/>
    </location>
</feature>
<dbReference type="InterPro" id="IPR028098">
    <property type="entry name" value="Glyco_trans_4-like_N"/>
</dbReference>
<dbReference type="Proteomes" id="UP000230790">
    <property type="component" value="Unassembled WGS sequence"/>
</dbReference>
<dbReference type="GO" id="GO:0016758">
    <property type="term" value="F:hexosyltransferase activity"/>
    <property type="evidence" value="ECO:0007669"/>
    <property type="project" value="TreeGrafter"/>
</dbReference>
<dbReference type="PANTHER" id="PTHR45947">
    <property type="entry name" value="SULFOQUINOVOSYL TRANSFERASE SQD2"/>
    <property type="match status" value="1"/>
</dbReference>
<sequence length="394" mass="43170">MRIALFTETFLPRVDGVTNTLCRLLDHLAARGHESILFAPEGSPARYAHTPVIGLPGRRLPMYPDFKLISPLAPIAGPLRDFAPDLVHTLNPVTLGLAAIRRARAMRVPVVASYHTDAPGFMMRWGYTWPARWVARYLRWVHNQADLNLCPSSVTLEALARQGYCRLKVWGRGVDTALFNPDKRSAAWRVRLTCGQPERPLLLFVGRLSHEKRVHWIYRALQALPDVRLAIVGDGPARAALQRLFFDAPVVFTGVLRGEDLAAAYASADLFVFPAANETLGNVVLEAMASGLPVVAPRSGGLLDCAVHGETALLFEPEDCQALVAAVRALVQDPTRAKQMGQAGRARVEPRTWASVLDGLLDDYRALLAPQPAPVAARSPAPHRLPQADRRGLA</sequence>
<feature type="region of interest" description="Disordered" evidence="1">
    <location>
        <begin position="373"/>
        <end position="394"/>
    </location>
</feature>